<feature type="region of interest" description="Disordered" evidence="1">
    <location>
        <begin position="1"/>
        <end position="29"/>
    </location>
</feature>
<dbReference type="Pfam" id="PF00149">
    <property type="entry name" value="Metallophos"/>
    <property type="match status" value="1"/>
</dbReference>
<keyword evidence="4" id="KW-1185">Reference proteome</keyword>
<dbReference type="InterPro" id="IPR029052">
    <property type="entry name" value="Metallo-depent_PP-like"/>
</dbReference>
<name>A0A9P4P7M5_9PLEO</name>
<sequence length="342" mass="38622">MDPLIATATAADAPSETIDTPPPPSAEPAVEPARLWALSDLHLSYKGNREALAKLEPRPNDGLIICGDVGETAEHLRMCFSTARACFKQLWWVPGNHELFTMPSSNGKRGEDKYMECVEVAREFGVLTPEDDFVVWEGEGGPCVIAPIFTLYDYSFRPDHVLLEDALEWAGEENILATDEHLLHNDPYASRVEWCNALVERAQAKLSEAVMENLGTRLVIINHWPLREDLVNIPLVPRFVIWCGTKQTEDWHNTYNAKVVVSGHLHVRRTDWKDNTRFEEVSLGYPKQWQECQERGMDINDLLREILPGSDPPPPGEPTTLWRRYGKGTTTTPPIFLKGAKK</sequence>
<dbReference type="Gene3D" id="3.60.21.10">
    <property type="match status" value="1"/>
</dbReference>
<reference evidence="3" key="1">
    <citation type="journal article" date="2020" name="Stud. Mycol.">
        <title>101 Dothideomycetes genomes: a test case for predicting lifestyles and emergence of pathogens.</title>
        <authorList>
            <person name="Haridas S."/>
            <person name="Albert R."/>
            <person name="Binder M."/>
            <person name="Bloem J."/>
            <person name="Labutti K."/>
            <person name="Salamov A."/>
            <person name="Andreopoulos B."/>
            <person name="Baker S."/>
            <person name="Barry K."/>
            <person name="Bills G."/>
            <person name="Bluhm B."/>
            <person name="Cannon C."/>
            <person name="Castanera R."/>
            <person name="Culley D."/>
            <person name="Daum C."/>
            <person name="Ezra D."/>
            <person name="Gonzalez J."/>
            <person name="Henrissat B."/>
            <person name="Kuo A."/>
            <person name="Liang C."/>
            <person name="Lipzen A."/>
            <person name="Lutzoni F."/>
            <person name="Magnuson J."/>
            <person name="Mondo S."/>
            <person name="Nolan M."/>
            <person name="Ohm R."/>
            <person name="Pangilinan J."/>
            <person name="Park H.-J."/>
            <person name="Ramirez L."/>
            <person name="Alfaro M."/>
            <person name="Sun H."/>
            <person name="Tritt A."/>
            <person name="Yoshinaga Y."/>
            <person name="Zwiers L.-H."/>
            <person name="Turgeon B."/>
            <person name="Goodwin S."/>
            <person name="Spatafora J."/>
            <person name="Crous P."/>
            <person name="Grigoriev I."/>
        </authorList>
    </citation>
    <scope>NUCLEOTIDE SEQUENCE</scope>
    <source>
        <strain evidence="3">CBS 690.94</strain>
    </source>
</reference>
<feature type="domain" description="Calcineurin-like phosphoesterase" evidence="2">
    <location>
        <begin position="34"/>
        <end position="267"/>
    </location>
</feature>
<organism evidence="3 4">
    <name type="scientific">Karstenula rhodostoma CBS 690.94</name>
    <dbReference type="NCBI Taxonomy" id="1392251"/>
    <lineage>
        <taxon>Eukaryota</taxon>
        <taxon>Fungi</taxon>
        <taxon>Dikarya</taxon>
        <taxon>Ascomycota</taxon>
        <taxon>Pezizomycotina</taxon>
        <taxon>Dothideomycetes</taxon>
        <taxon>Pleosporomycetidae</taxon>
        <taxon>Pleosporales</taxon>
        <taxon>Massarineae</taxon>
        <taxon>Didymosphaeriaceae</taxon>
        <taxon>Karstenula</taxon>
    </lineage>
</organism>
<evidence type="ECO:0000259" key="2">
    <source>
        <dbReference type="Pfam" id="PF00149"/>
    </source>
</evidence>
<feature type="region of interest" description="Disordered" evidence="1">
    <location>
        <begin position="307"/>
        <end position="342"/>
    </location>
</feature>
<proteinExistence type="predicted"/>
<dbReference type="Proteomes" id="UP000799764">
    <property type="component" value="Unassembled WGS sequence"/>
</dbReference>
<evidence type="ECO:0000313" key="4">
    <source>
        <dbReference type="Proteomes" id="UP000799764"/>
    </source>
</evidence>
<dbReference type="PANTHER" id="PTHR36492">
    <property type="match status" value="1"/>
</dbReference>
<dbReference type="GO" id="GO:0016787">
    <property type="term" value="F:hydrolase activity"/>
    <property type="evidence" value="ECO:0007669"/>
    <property type="project" value="InterPro"/>
</dbReference>
<comment type="caution">
    <text evidence="3">The sequence shown here is derived from an EMBL/GenBank/DDBJ whole genome shotgun (WGS) entry which is preliminary data.</text>
</comment>
<protein>
    <submittedName>
        <fullName evidence="3">Ser/Thr protein phosphatase family protein</fullName>
    </submittedName>
</protein>
<evidence type="ECO:0000256" key="1">
    <source>
        <dbReference type="SAM" id="MobiDB-lite"/>
    </source>
</evidence>
<dbReference type="InterPro" id="IPR052963">
    <property type="entry name" value="Pantetheine_PDE"/>
</dbReference>
<dbReference type="OrthoDB" id="550558at2759"/>
<dbReference type="InterPro" id="IPR004843">
    <property type="entry name" value="Calcineurin-like_PHP"/>
</dbReference>
<dbReference type="SUPFAM" id="SSF56300">
    <property type="entry name" value="Metallo-dependent phosphatases"/>
    <property type="match status" value="1"/>
</dbReference>
<dbReference type="AlphaFoldDB" id="A0A9P4P7M5"/>
<gene>
    <name evidence="3" type="ORF">P171DRAFT_114556</name>
</gene>
<evidence type="ECO:0000313" key="3">
    <source>
        <dbReference type="EMBL" id="KAF2439914.1"/>
    </source>
</evidence>
<accession>A0A9P4P7M5</accession>
<dbReference type="PANTHER" id="PTHR36492:SF2">
    <property type="entry name" value="[ACYL-CARRIER-PROTEIN] PHOSPHODIESTERASE PPTH"/>
    <property type="match status" value="1"/>
</dbReference>
<dbReference type="EMBL" id="MU001508">
    <property type="protein sequence ID" value="KAF2439914.1"/>
    <property type="molecule type" value="Genomic_DNA"/>
</dbReference>